<gene>
    <name evidence="2" type="ORF">HLPR_19650</name>
</gene>
<dbReference type="KEGG" id="hprf:HLPR_19650"/>
<name>A0AAU9E4U1_9FIRM</name>
<sequence>MNKKRTFKDINEKIKNGNVVVVTAEEIIDIVDEKGIDEAFELIDVVTTATFGPMCSTGAFLNFGHSDPPIRLEKLTLNNVEAYGGLAAVDTYIGATEESSDKGYEYGGAHVIRDLIDGKIVTLNASAKGTDCYPRKTLHRDIKLEDLNEAYLFNPRNCYQNYAAAINTTDEPIYTYMGTLLPNKGNINYSTVGELSPLLNDPYLKTIGLGTRIFIGGTTGYIAWNGTQFNTNATRYENGITKTPGATLALIGNLKEMSTEFINPAVFKKYGTSINVGVGIPIPILDKEILRGCAIRNSQIKTNIVDYSVKKLSKPVLTSVTYEELKSGQIELDGKLIKTAPLSSMKKARKIAYILKEQIEKGEFLLQEPIKNFDLNSTVKPLKKEAK</sequence>
<organism evidence="2 3">
    <name type="scientific">Helicovermis profundi</name>
    <dbReference type="NCBI Taxonomy" id="3065157"/>
    <lineage>
        <taxon>Bacteria</taxon>
        <taxon>Bacillati</taxon>
        <taxon>Bacillota</taxon>
        <taxon>Clostridia</taxon>
        <taxon>Helicovermis</taxon>
    </lineage>
</organism>
<dbReference type="InterPro" id="IPR002708">
    <property type="entry name" value="HcyBio"/>
</dbReference>
<dbReference type="EMBL" id="AP028654">
    <property type="protein sequence ID" value="BEP29634.1"/>
    <property type="molecule type" value="Genomic_DNA"/>
</dbReference>
<reference evidence="2 3" key="1">
    <citation type="submission" date="2023-08" db="EMBL/GenBank/DDBJ databases">
        <title>Helicovermis profunda gen. nov., sp. nov., a novel mesophilic, fermentative bacterium within the Bacillota from a deep-sea hydrothermal vent chimney.</title>
        <authorList>
            <person name="Miyazaki U."/>
            <person name="Mizutani D."/>
            <person name="Hashimoto Y."/>
            <person name="Tame A."/>
            <person name="Sawayama S."/>
            <person name="Miyazaki J."/>
            <person name="Takai K."/>
            <person name="Nakagawa S."/>
        </authorList>
    </citation>
    <scope>NUCLEOTIDE SEQUENCE [LARGE SCALE GENOMIC DNA]</scope>
    <source>
        <strain evidence="2 3">S502</strain>
    </source>
</reference>
<accession>A0AAU9E4U1</accession>
<evidence type="ECO:0000259" key="1">
    <source>
        <dbReference type="Pfam" id="PF01837"/>
    </source>
</evidence>
<evidence type="ECO:0000313" key="2">
    <source>
        <dbReference type="EMBL" id="BEP29634.1"/>
    </source>
</evidence>
<dbReference type="Proteomes" id="UP001321786">
    <property type="component" value="Chromosome"/>
</dbReference>
<dbReference type="RefSeq" id="WP_338535259.1">
    <property type="nucleotide sequence ID" value="NZ_AP028654.1"/>
</dbReference>
<dbReference type="AlphaFoldDB" id="A0AAU9E4U1"/>
<feature type="domain" description="Homocysteine biosynthesis enzyme sulfur-incorporation" evidence="1">
    <location>
        <begin position="19"/>
        <end position="366"/>
    </location>
</feature>
<keyword evidence="3" id="KW-1185">Reference proteome</keyword>
<protein>
    <recommendedName>
        <fullName evidence="1">Homocysteine biosynthesis enzyme sulfur-incorporation domain-containing protein</fullName>
    </recommendedName>
</protein>
<proteinExistence type="predicted"/>
<evidence type="ECO:0000313" key="3">
    <source>
        <dbReference type="Proteomes" id="UP001321786"/>
    </source>
</evidence>
<dbReference type="Pfam" id="PF01837">
    <property type="entry name" value="HcyBio"/>
    <property type="match status" value="1"/>
</dbReference>